<proteinExistence type="inferred from homology"/>
<evidence type="ECO:0000256" key="3">
    <source>
        <dbReference type="ARBA" id="ARBA00022475"/>
    </source>
</evidence>
<evidence type="ECO:0000313" key="11">
    <source>
        <dbReference type="Proteomes" id="UP001224674"/>
    </source>
</evidence>
<feature type="transmembrane region" description="Helical" evidence="7">
    <location>
        <begin position="136"/>
        <end position="157"/>
    </location>
</feature>
<accession>A0AAJ6AHB3</accession>
<keyword evidence="6 7" id="KW-0472">Membrane</keyword>
<feature type="region of interest" description="Disordered" evidence="8">
    <location>
        <begin position="1"/>
        <end position="31"/>
    </location>
</feature>
<evidence type="ECO:0000256" key="2">
    <source>
        <dbReference type="ARBA" id="ARBA00022448"/>
    </source>
</evidence>
<keyword evidence="4 7" id="KW-0812">Transmembrane</keyword>
<reference evidence="10 11" key="1">
    <citation type="submission" date="2023-03" db="EMBL/GenBank/DDBJ databases">
        <title>Complete genome sequences of several Auritidibacter ignavus strains isolated from ear infections.</title>
        <authorList>
            <person name="Baehr T."/>
            <person name="Baumhoegger A.M."/>
        </authorList>
    </citation>
    <scope>NUCLEOTIDE SEQUENCE [LARGE SCALE GENOMIC DNA]</scope>
    <source>
        <strain evidence="10 11">BABAE-6</strain>
    </source>
</reference>
<dbReference type="PROSITE" id="PS50928">
    <property type="entry name" value="ABC_TM1"/>
    <property type="match status" value="1"/>
</dbReference>
<feature type="transmembrane region" description="Helical" evidence="7">
    <location>
        <begin position="39"/>
        <end position="61"/>
    </location>
</feature>
<dbReference type="AlphaFoldDB" id="A0AAJ6AHB3"/>
<dbReference type="GeneID" id="83694607"/>
<keyword evidence="3" id="KW-1003">Cell membrane</keyword>
<dbReference type="PANTHER" id="PTHR43386:SF25">
    <property type="entry name" value="PEPTIDE ABC TRANSPORTER PERMEASE PROTEIN"/>
    <property type="match status" value="1"/>
</dbReference>
<dbReference type="RefSeq" id="WP_110099740.1">
    <property type="nucleotide sequence ID" value="NZ_CP122561.1"/>
</dbReference>
<dbReference type="InterPro" id="IPR050366">
    <property type="entry name" value="BP-dependent_transpt_permease"/>
</dbReference>
<protein>
    <submittedName>
        <fullName evidence="10">ABC transporter permease</fullName>
    </submittedName>
</protein>
<gene>
    <name evidence="10" type="ORF">QDX21_00900</name>
</gene>
<evidence type="ECO:0000256" key="7">
    <source>
        <dbReference type="RuleBase" id="RU363032"/>
    </source>
</evidence>
<dbReference type="PANTHER" id="PTHR43386">
    <property type="entry name" value="OLIGOPEPTIDE TRANSPORT SYSTEM PERMEASE PROTEIN APPC"/>
    <property type="match status" value="1"/>
</dbReference>
<feature type="transmembrane region" description="Helical" evidence="7">
    <location>
        <begin position="163"/>
        <end position="183"/>
    </location>
</feature>
<evidence type="ECO:0000256" key="1">
    <source>
        <dbReference type="ARBA" id="ARBA00004651"/>
    </source>
</evidence>
<comment type="subcellular location">
    <subcellularLocation>
        <location evidence="1 7">Cell membrane</location>
        <topology evidence="1 7">Multi-pass membrane protein</topology>
    </subcellularLocation>
</comment>
<dbReference type="InterPro" id="IPR000515">
    <property type="entry name" value="MetI-like"/>
</dbReference>
<keyword evidence="11" id="KW-1185">Reference proteome</keyword>
<dbReference type="EMBL" id="CP122566">
    <property type="protein sequence ID" value="WGH93411.1"/>
    <property type="molecule type" value="Genomic_DNA"/>
</dbReference>
<evidence type="ECO:0000256" key="8">
    <source>
        <dbReference type="SAM" id="MobiDB-lite"/>
    </source>
</evidence>
<dbReference type="InterPro" id="IPR035906">
    <property type="entry name" value="MetI-like_sf"/>
</dbReference>
<dbReference type="GO" id="GO:0055085">
    <property type="term" value="P:transmembrane transport"/>
    <property type="evidence" value="ECO:0007669"/>
    <property type="project" value="InterPro"/>
</dbReference>
<keyword evidence="2 7" id="KW-0813">Transport</keyword>
<evidence type="ECO:0000256" key="5">
    <source>
        <dbReference type="ARBA" id="ARBA00022989"/>
    </source>
</evidence>
<evidence type="ECO:0000256" key="6">
    <source>
        <dbReference type="ARBA" id="ARBA00023136"/>
    </source>
</evidence>
<feature type="transmembrane region" description="Helical" evidence="7">
    <location>
        <begin position="265"/>
        <end position="290"/>
    </location>
</feature>
<evidence type="ECO:0000259" key="9">
    <source>
        <dbReference type="PROSITE" id="PS50928"/>
    </source>
</evidence>
<keyword evidence="5 7" id="KW-1133">Transmembrane helix</keyword>
<feature type="compositionally biased region" description="Polar residues" evidence="8">
    <location>
        <begin position="19"/>
        <end position="31"/>
    </location>
</feature>
<comment type="similarity">
    <text evidence="7">Belongs to the binding-protein-dependent transport system permease family.</text>
</comment>
<sequence length="299" mass="31238">MTQTLSARLPRSSAEPTIAQRSQHNRPPQFSPKSITSRIGLILAGVFLALVVIAAFFPGVLAPGDPYQGDTNNVLQSPSLAHWFGTDQLGRDLFTRVVHGTSLSLQTALMAVVIAFVSGSFFGVLSGFLAGKVDQVIMRIVDVLLAIPSLLLSLALISALGFGSLNVAIAVAVGSVATFARIARSESLKVSGADYVDAARSVGSSRFSILVRHVLPNASGPIIALAVLEFGNAILAVSALSFLGFGAPKPAPEWGALVSEGRNYLYSASWLTLLPGLVVAATVLSVHVIARRISARKGV</sequence>
<name>A0AAJ6AHB3_9MICC</name>
<dbReference type="CDD" id="cd06261">
    <property type="entry name" value="TM_PBP2"/>
    <property type="match status" value="1"/>
</dbReference>
<dbReference type="Proteomes" id="UP001224674">
    <property type="component" value="Chromosome"/>
</dbReference>
<dbReference type="GO" id="GO:0005886">
    <property type="term" value="C:plasma membrane"/>
    <property type="evidence" value="ECO:0007669"/>
    <property type="project" value="UniProtKB-SubCell"/>
</dbReference>
<dbReference type="Gene3D" id="1.10.3720.10">
    <property type="entry name" value="MetI-like"/>
    <property type="match status" value="1"/>
</dbReference>
<feature type="domain" description="ABC transmembrane type-1" evidence="9">
    <location>
        <begin position="101"/>
        <end position="290"/>
    </location>
</feature>
<evidence type="ECO:0000256" key="4">
    <source>
        <dbReference type="ARBA" id="ARBA00022692"/>
    </source>
</evidence>
<organism evidence="10 11">
    <name type="scientific">Auritidibacter ignavus</name>
    <dbReference type="NCBI Taxonomy" id="678932"/>
    <lineage>
        <taxon>Bacteria</taxon>
        <taxon>Bacillati</taxon>
        <taxon>Actinomycetota</taxon>
        <taxon>Actinomycetes</taxon>
        <taxon>Micrococcales</taxon>
        <taxon>Micrococcaceae</taxon>
        <taxon>Auritidibacter</taxon>
    </lineage>
</organism>
<feature type="transmembrane region" description="Helical" evidence="7">
    <location>
        <begin position="222"/>
        <end position="245"/>
    </location>
</feature>
<feature type="transmembrane region" description="Helical" evidence="7">
    <location>
        <begin position="108"/>
        <end position="129"/>
    </location>
</feature>
<evidence type="ECO:0000313" key="10">
    <source>
        <dbReference type="EMBL" id="WGH93411.1"/>
    </source>
</evidence>
<dbReference type="SUPFAM" id="SSF161098">
    <property type="entry name" value="MetI-like"/>
    <property type="match status" value="1"/>
</dbReference>
<dbReference type="Pfam" id="PF00528">
    <property type="entry name" value="BPD_transp_1"/>
    <property type="match status" value="1"/>
</dbReference>